<dbReference type="Proteomes" id="UP000606172">
    <property type="component" value="Unassembled WGS sequence"/>
</dbReference>
<keyword evidence="3" id="KW-1185">Reference proteome</keyword>
<protein>
    <submittedName>
        <fullName evidence="2">Uncharacterized protein</fullName>
    </submittedName>
</protein>
<reference evidence="2" key="1">
    <citation type="submission" date="2021-01" db="EMBL/GenBank/DDBJ databases">
        <title>Whole genome shotgun sequence of Sinosporangium siamense NBRC 109515.</title>
        <authorList>
            <person name="Komaki H."/>
            <person name="Tamura T."/>
        </authorList>
    </citation>
    <scope>NUCLEOTIDE SEQUENCE</scope>
    <source>
        <strain evidence="2">NBRC 109515</strain>
    </source>
</reference>
<dbReference type="EMBL" id="BOOW01000031">
    <property type="protein sequence ID" value="GII94848.1"/>
    <property type="molecule type" value="Genomic_DNA"/>
</dbReference>
<dbReference type="AlphaFoldDB" id="A0A919V8W0"/>
<evidence type="ECO:0000256" key="1">
    <source>
        <dbReference type="SAM" id="MobiDB-lite"/>
    </source>
</evidence>
<proteinExistence type="predicted"/>
<sequence>MGVAPGLEVEDLHAAGELRYGSRANGVPTLAGTIDTANTPNNSTRTWAAPGNSGEMPYSRAPENPLSREIPAASHPDRPATHSHPPETRPDPPPETHPRPLHTRVVRHKPPPSRPRTGHTQLIPTIAHLSRHIMEAEPYGTAPVAVSGEVAVDLSRDLGNICLRTTHLHITCAGADDLPARTHGWQPPRTRPMQPNQPSRATKAPGSV</sequence>
<gene>
    <name evidence="2" type="ORF">Ssi02_50790</name>
</gene>
<feature type="region of interest" description="Disordered" evidence="1">
    <location>
        <begin position="180"/>
        <end position="208"/>
    </location>
</feature>
<name>A0A919V8W0_9ACTN</name>
<evidence type="ECO:0000313" key="2">
    <source>
        <dbReference type="EMBL" id="GII94848.1"/>
    </source>
</evidence>
<feature type="compositionally biased region" description="Polar residues" evidence="1">
    <location>
        <begin position="35"/>
        <end position="46"/>
    </location>
</feature>
<comment type="caution">
    <text evidence="2">The sequence shown here is derived from an EMBL/GenBank/DDBJ whole genome shotgun (WGS) entry which is preliminary data.</text>
</comment>
<accession>A0A919V8W0</accession>
<feature type="compositionally biased region" description="Basic residues" evidence="1">
    <location>
        <begin position="99"/>
        <end position="111"/>
    </location>
</feature>
<feature type="compositionally biased region" description="Basic and acidic residues" evidence="1">
    <location>
        <begin position="75"/>
        <end position="98"/>
    </location>
</feature>
<organism evidence="2 3">
    <name type="scientific">Sinosporangium siamense</name>
    <dbReference type="NCBI Taxonomy" id="1367973"/>
    <lineage>
        <taxon>Bacteria</taxon>
        <taxon>Bacillati</taxon>
        <taxon>Actinomycetota</taxon>
        <taxon>Actinomycetes</taxon>
        <taxon>Streptosporangiales</taxon>
        <taxon>Streptosporangiaceae</taxon>
        <taxon>Sinosporangium</taxon>
    </lineage>
</organism>
<feature type="region of interest" description="Disordered" evidence="1">
    <location>
        <begin position="22"/>
        <end position="119"/>
    </location>
</feature>
<evidence type="ECO:0000313" key="3">
    <source>
        <dbReference type="Proteomes" id="UP000606172"/>
    </source>
</evidence>